<organism evidence="2 3">
    <name type="scientific">Ruegeria marisrubri</name>
    <dbReference type="NCBI Taxonomy" id="1685379"/>
    <lineage>
        <taxon>Bacteria</taxon>
        <taxon>Pseudomonadati</taxon>
        <taxon>Pseudomonadota</taxon>
        <taxon>Alphaproteobacteria</taxon>
        <taxon>Rhodobacterales</taxon>
        <taxon>Roseobacteraceae</taxon>
        <taxon>Ruegeria</taxon>
    </lineage>
</organism>
<protein>
    <recommendedName>
        <fullName evidence="1">DUF7742 domain-containing protein</fullName>
    </recommendedName>
</protein>
<feature type="domain" description="DUF7742" evidence="1">
    <location>
        <begin position="2"/>
        <end position="87"/>
    </location>
</feature>
<dbReference type="OrthoDB" id="7863415at2"/>
<dbReference type="AlphaFoldDB" id="A0A0X3TYJ4"/>
<keyword evidence="3" id="KW-1185">Reference proteome</keyword>
<evidence type="ECO:0000313" key="3">
    <source>
        <dbReference type="Proteomes" id="UP000053791"/>
    </source>
</evidence>
<dbReference type="InterPro" id="IPR056644">
    <property type="entry name" value="DUF7742"/>
</dbReference>
<gene>
    <name evidence="2" type="ORF">AVO45_06925</name>
</gene>
<dbReference type="Pfam" id="PF24891">
    <property type="entry name" value="DUF7742"/>
    <property type="match status" value="1"/>
</dbReference>
<name>A0A0X3TYJ4_9RHOB</name>
<dbReference type="EMBL" id="LQBQ01000012">
    <property type="protein sequence ID" value="KUJ80757.1"/>
    <property type="molecule type" value="Genomic_DNA"/>
</dbReference>
<reference evidence="2 3" key="1">
    <citation type="submission" date="2015-12" db="EMBL/GenBank/DDBJ databases">
        <authorList>
            <person name="Shamseldin A."/>
            <person name="Moawad H."/>
            <person name="Abd El-Rahim W.M."/>
            <person name="Sadowsky M.J."/>
        </authorList>
    </citation>
    <scope>NUCLEOTIDE SEQUENCE [LARGE SCALE GENOMIC DNA]</scope>
    <source>
        <strain evidence="2 3">ZGT118</strain>
    </source>
</reference>
<evidence type="ECO:0000313" key="2">
    <source>
        <dbReference type="EMBL" id="KUJ80757.1"/>
    </source>
</evidence>
<proteinExistence type="predicted"/>
<sequence length="98" mass="10959">MRPVLHGDVSSAARALLWAPPDEREGLCLRMIEEAEAADRHVIATGRVHPQFGNGSLMSAARKRPLADEPSFDDLHYCSCFEMVLRLLIQSRLSPMRS</sequence>
<dbReference type="STRING" id="1685379.AVO45_06925"/>
<comment type="caution">
    <text evidence="2">The sequence shown here is derived from an EMBL/GenBank/DDBJ whole genome shotgun (WGS) entry which is preliminary data.</text>
</comment>
<dbReference type="RefSeq" id="WP_068346351.1">
    <property type="nucleotide sequence ID" value="NZ_LQBQ01000012.1"/>
</dbReference>
<accession>A0A0X3TYJ4</accession>
<evidence type="ECO:0000259" key="1">
    <source>
        <dbReference type="Pfam" id="PF24891"/>
    </source>
</evidence>
<dbReference type="Proteomes" id="UP000053791">
    <property type="component" value="Unassembled WGS sequence"/>
</dbReference>